<evidence type="ECO:0000256" key="1">
    <source>
        <dbReference type="ARBA" id="ARBA00000444"/>
    </source>
</evidence>
<sequence>MPSFLNDDTSPIFSTDLDILRLEFGNDFGLATKAKGAVHGAAIGHTRPGPSNESFDESSTLSTHDSDISDTTPMPVNGNGTRPTSMSSLANSKSVHADADAQDAPKPTKPQPNGATILPDRTVQQPPRVTANETTQPSPAHNAAPAPQPAQNHPPAKGGQDAPKRASDDPSPLASPVSPELNLHNHRSQTTPLSQSPEPGLPKSHPHRFSSPPAIQHVSASGPTSSLAHLQPPTGGPSLKQRHTLEVPKLPPSRQSRDGVDAAYASGRVPSSVAGSVGTRRASLNLVRRTTRSMQSDLPRDEVVRDEDAIRWAEAYRQKRASKRKRKEEEDDDRVLVGTKVDESHANWVTAYNMLTGIRVSVSRTNAKLDRELTDADFDAKQKSTFDITGNELVPSAKYDFKFKDYAPWVFRRLRALFRLDPADYLVSLTGKYILSELGSPGKSGSFFYFSRDYKYIIKTIHHSEHKFLRKILKDYYTHVQDNPNSLLSQFYGLHRVKMPYGKKIHFVVMNNLFPPHRDIHTTFDLKGSTVGRDYREEDLSKNPRATLKDLNWLRRQQQLALGIQKKQLFLEQLQRDVVLLKRLQIMDYSLLVGIHDLSRGNEENLRDKTLQVFNPGGEKSAEDDLQAALLRTPSKLENVRKARELRQMIRQERPVPMGQALDRMPDELREGHSRPGFVFNQDDGGFRATHEDNSPAEEIYYLGVIDCLTHYGIIKKIEHFWKGLSSDRTQISALPPDEYGDRFYNFIEGITMSAEEGRREAQRKDQEAIAAQASEQTWHQNTMHKSHHGVPPMPDHQPPAPPGGGTVSPEGRETLEMASREARRSIAHGASEQDVPDRTLRTGSMASDKRDSMQHESILPVVEEVGECSRVAEQGTSRATGANGKMPVPPPPSGPPPPTPPKSQAQLKVESSDSGYGGNSNGTISRDSSLRVRPQLSKESLNKGLPPLPSEKKQNGGGVRMVA</sequence>
<reference evidence="14 15" key="1">
    <citation type="journal article" date="2020" name="Genome Biol. Evol.">
        <title>A new high-quality draft genome assembly of the Chinese cordyceps Ophiocordyceps sinensis.</title>
        <authorList>
            <person name="Shu R."/>
            <person name="Zhang J."/>
            <person name="Meng Q."/>
            <person name="Zhang H."/>
            <person name="Zhou G."/>
            <person name="Li M."/>
            <person name="Wu P."/>
            <person name="Zhao Y."/>
            <person name="Chen C."/>
            <person name="Qin Q."/>
        </authorList>
    </citation>
    <scope>NUCLEOTIDE SEQUENCE [LARGE SCALE GENOMIC DNA]</scope>
    <source>
        <strain evidence="14 15">IOZ07</strain>
    </source>
</reference>
<evidence type="ECO:0000313" key="15">
    <source>
        <dbReference type="Proteomes" id="UP000557566"/>
    </source>
</evidence>
<comment type="caution">
    <text evidence="14">The sequence shown here is derived from an EMBL/GenBank/DDBJ whole genome shotgun (WGS) entry which is preliminary data.</text>
</comment>
<dbReference type="InterPro" id="IPR027484">
    <property type="entry name" value="PInositol-4-P-5-kinase_N"/>
</dbReference>
<dbReference type="EMBL" id="JAAVMX010000005">
    <property type="protein sequence ID" value="KAF4508584.1"/>
    <property type="molecule type" value="Genomic_DNA"/>
</dbReference>
<dbReference type="EC" id="2.7.1.68" evidence="2"/>
<evidence type="ECO:0000313" key="14">
    <source>
        <dbReference type="EMBL" id="KAF4508584.1"/>
    </source>
</evidence>
<evidence type="ECO:0000256" key="8">
    <source>
        <dbReference type="ARBA" id="ARBA00078403"/>
    </source>
</evidence>
<dbReference type="PROSITE" id="PS51455">
    <property type="entry name" value="PIPK"/>
    <property type="match status" value="1"/>
</dbReference>
<evidence type="ECO:0000256" key="5">
    <source>
        <dbReference type="ARBA" id="ARBA00022741"/>
    </source>
</evidence>
<feature type="domain" description="PIPK" evidence="13">
    <location>
        <begin position="344"/>
        <end position="752"/>
    </location>
</feature>
<dbReference type="GO" id="GO:0016308">
    <property type="term" value="F:1-phosphatidylinositol-4-phosphate 5-kinase activity"/>
    <property type="evidence" value="ECO:0007669"/>
    <property type="project" value="UniProtKB-EC"/>
</dbReference>
<evidence type="ECO:0000256" key="11">
    <source>
        <dbReference type="PROSITE-ProRule" id="PRU00781"/>
    </source>
</evidence>
<feature type="compositionally biased region" description="Basic and acidic residues" evidence="12">
    <location>
        <begin position="811"/>
        <end position="825"/>
    </location>
</feature>
<dbReference type="PANTHER" id="PTHR23086:SF8">
    <property type="entry name" value="PHOSPHATIDYLINOSITOL 5-PHOSPHATE 4-KINASE, ISOFORM A"/>
    <property type="match status" value="1"/>
</dbReference>
<dbReference type="CDD" id="cd17303">
    <property type="entry name" value="PIPKc_PIP5K_yeast_like"/>
    <property type="match status" value="1"/>
</dbReference>
<comment type="catalytic activity">
    <reaction evidence="1">
        <text>a 1,2-diacyl-sn-glycero-3-phospho-(1D-myo-inositol 4-phosphate) + ATP = a 1,2-diacyl-sn-glycero-3-phospho-(1D-myo-inositol-4,5-bisphosphate) + ADP + H(+)</text>
        <dbReference type="Rhea" id="RHEA:14425"/>
        <dbReference type="ChEBI" id="CHEBI:15378"/>
        <dbReference type="ChEBI" id="CHEBI:30616"/>
        <dbReference type="ChEBI" id="CHEBI:58178"/>
        <dbReference type="ChEBI" id="CHEBI:58456"/>
        <dbReference type="ChEBI" id="CHEBI:456216"/>
        <dbReference type="EC" id="2.7.1.68"/>
    </reaction>
</comment>
<dbReference type="Gene3D" id="3.30.800.10">
    <property type="entry name" value="Phosphatidylinositol Phosphate Kinase II Beta"/>
    <property type="match status" value="1"/>
</dbReference>
<dbReference type="Proteomes" id="UP000557566">
    <property type="component" value="Unassembled WGS sequence"/>
</dbReference>
<accession>A0A8H4PQG6</accession>
<keyword evidence="5 11" id="KW-0547">Nucleotide-binding</keyword>
<dbReference type="FunFam" id="3.30.800.10:FF:000009">
    <property type="entry name" value="Phosphatidylinositol 4-phosphate 5-kinase its3"/>
    <property type="match status" value="1"/>
</dbReference>
<dbReference type="SMART" id="SM00330">
    <property type="entry name" value="PIPKc"/>
    <property type="match status" value="1"/>
</dbReference>
<feature type="compositionally biased region" description="Polar residues" evidence="12">
    <location>
        <begin position="218"/>
        <end position="228"/>
    </location>
</feature>
<feature type="compositionally biased region" description="Polar residues" evidence="12">
    <location>
        <begin position="188"/>
        <end position="197"/>
    </location>
</feature>
<keyword evidence="4 11" id="KW-0808">Transferase</keyword>
<evidence type="ECO:0000256" key="2">
    <source>
        <dbReference type="ARBA" id="ARBA00012172"/>
    </source>
</evidence>
<feature type="compositionally biased region" description="Low complexity" evidence="12">
    <location>
        <begin position="139"/>
        <end position="156"/>
    </location>
</feature>
<evidence type="ECO:0000256" key="7">
    <source>
        <dbReference type="ARBA" id="ARBA00022840"/>
    </source>
</evidence>
<evidence type="ECO:0000256" key="10">
    <source>
        <dbReference type="ARBA" id="ARBA00082306"/>
    </source>
</evidence>
<dbReference type="Pfam" id="PF01504">
    <property type="entry name" value="PIP5K"/>
    <property type="match status" value="1"/>
</dbReference>
<feature type="region of interest" description="Disordered" evidence="12">
    <location>
        <begin position="876"/>
        <end position="964"/>
    </location>
</feature>
<gene>
    <name evidence="14" type="ORF">G6O67_004943</name>
</gene>
<dbReference type="PANTHER" id="PTHR23086">
    <property type="entry name" value="PHOSPHATIDYLINOSITOL-4-PHOSPHATE 5-KINASE"/>
    <property type="match status" value="1"/>
</dbReference>
<feature type="compositionally biased region" description="Pro residues" evidence="12">
    <location>
        <begin position="792"/>
        <end position="803"/>
    </location>
</feature>
<evidence type="ECO:0000256" key="9">
    <source>
        <dbReference type="ARBA" id="ARBA00080374"/>
    </source>
</evidence>
<proteinExistence type="predicted"/>
<dbReference type="InterPro" id="IPR002498">
    <property type="entry name" value="PInositol-4-P-4/5-kinase_core"/>
</dbReference>
<keyword evidence="6 11" id="KW-0418">Kinase</keyword>
<feature type="region of interest" description="Disordered" evidence="12">
    <location>
        <begin position="41"/>
        <end position="260"/>
    </location>
</feature>
<dbReference type="Gene3D" id="3.30.810.10">
    <property type="entry name" value="2-Layer Sandwich"/>
    <property type="match status" value="1"/>
</dbReference>
<feature type="region of interest" description="Disordered" evidence="12">
    <location>
        <begin position="780"/>
        <end position="856"/>
    </location>
</feature>
<dbReference type="InterPro" id="IPR023610">
    <property type="entry name" value="PInositol-4/5-P-5/4-kinase"/>
</dbReference>
<feature type="compositionally biased region" description="Polar residues" evidence="12">
    <location>
        <begin position="122"/>
        <end position="138"/>
    </location>
</feature>
<evidence type="ECO:0000259" key="13">
    <source>
        <dbReference type="PROSITE" id="PS51455"/>
    </source>
</evidence>
<keyword evidence="3" id="KW-0597">Phosphoprotein</keyword>
<dbReference type="GO" id="GO:0005886">
    <property type="term" value="C:plasma membrane"/>
    <property type="evidence" value="ECO:0007669"/>
    <property type="project" value="TreeGrafter"/>
</dbReference>
<dbReference type="SUPFAM" id="SSF56104">
    <property type="entry name" value="SAICAR synthase-like"/>
    <property type="match status" value="1"/>
</dbReference>
<dbReference type="InterPro" id="IPR027483">
    <property type="entry name" value="PInositol-4-P-4/5-kinase_C_sf"/>
</dbReference>
<dbReference type="AlphaFoldDB" id="A0A8H4PQG6"/>
<name>A0A8H4PQG6_9HYPO</name>
<protein>
    <recommendedName>
        <fullName evidence="2">1-phosphatidylinositol-4-phosphate 5-kinase</fullName>
        <ecNumber evidence="2">2.7.1.68</ecNumber>
    </recommendedName>
    <alternativeName>
        <fullName evidence="10">1-phosphatidylinositol 4-phosphate kinase</fullName>
    </alternativeName>
    <alternativeName>
        <fullName evidence="8">Diphosphoinositide kinase</fullName>
    </alternativeName>
    <alternativeName>
        <fullName evidence="9">PIP5K</fullName>
    </alternativeName>
</protein>
<feature type="compositionally biased region" description="Polar residues" evidence="12">
    <location>
        <begin position="49"/>
        <end position="94"/>
    </location>
</feature>
<organism evidence="14 15">
    <name type="scientific">Ophiocordyceps sinensis</name>
    <dbReference type="NCBI Taxonomy" id="72228"/>
    <lineage>
        <taxon>Eukaryota</taxon>
        <taxon>Fungi</taxon>
        <taxon>Dikarya</taxon>
        <taxon>Ascomycota</taxon>
        <taxon>Pezizomycotina</taxon>
        <taxon>Sordariomycetes</taxon>
        <taxon>Hypocreomycetidae</taxon>
        <taxon>Hypocreales</taxon>
        <taxon>Ophiocordycipitaceae</taxon>
        <taxon>Ophiocordyceps</taxon>
    </lineage>
</organism>
<keyword evidence="7 11" id="KW-0067">ATP-binding</keyword>
<evidence type="ECO:0000256" key="3">
    <source>
        <dbReference type="ARBA" id="ARBA00022553"/>
    </source>
</evidence>
<feature type="compositionally biased region" description="Pro residues" evidence="12">
    <location>
        <begin position="888"/>
        <end position="902"/>
    </location>
</feature>
<evidence type="ECO:0000256" key="4">
    <source>
        <dbReference type="ARBA" id="ARBA00022679"/>
    </source>
</evidence>
<evidence type="ECO:0000256" key="6">
    <source>
        <dbReference type="ARBA" id="ARBA00022777"/>
    </source>
</evidence>
<dbReference type="OrthoDB" id="20783at2759"/>
<evidence type="ECO:0000256" key="12">
    <source>
        <dbReference type="SAM" id="MobiDB-lite"/>
    </source>
</evidence>
<dbReference type="GO" id="GO:0046854">
    <property type="term" value="P:phosphatidylinositol phosphate biosynthetic process"/>
    <property type="evidence" value="ECO:0007669"/>
    <property type="project" value="TreeGrafter"/>
</dbReference>
<dbReference type="GO" id="GO:0005524">
    <property type="term" value="F:ATP binding"/>
    <property type="evidence" value="ECO:0007669"/>
    <property type="project" value="UniProtKB-UniRule"/>
</dbReference>
<keyword evidence="15" id="KW-1185">Reference proteome</keyword>